<accession>A0A9E2KEP1</accession>
<evidence type="ECO:0008006" key="4">
    <source>
        <dbReference type="Google" id="ProtNLM"/>
    </source>
</evidence>
<dbReference type="EMBL" id="JAHLFQ010000251">
    <property type="protein sequence ID" value="MBU3805183.1"/>
    <property type="molecule type" value="Genomic_DNA"/>
</dbReference>
<keyword evidence="1" id="KW-0472">Membrane</keyword>
<protein>
    <recommendedName>
        <fullName evidence="4">DUF4190 domain-containing protein</fullName>
    </recommendedName>
</protein>
<sequence>MAKKEYKNDLEELNALDTDEFIADDIEDDDIYDFSKPESDAGSWTSLVLGIIGSLGWIIPIIGLPITIVGTVFGAINMKSRKSKGVAIAGFVINLVFLVASVAKGILDIIKWMRRAK</sequence>
<keyword evidence="1" id="KW-1133">Transmembrane helix</keyword>
<reference evidence="2" key="2">
    <citation type="submission" date="2021-04" db="EMBL/GenBank/DDBJ databases">
        <authorList>
            <person name="Gilroy R."/>
        </authorList>
    </citation>
    <scope>NUCLEOTIDE SEQUENCE</scope>
    <source>
        <strain evidence="2">B5-657</strain>
    </source>
</reference>
<name>A0A9E2KEP1_9FIRM</name>
<gene>
    <name evidence="2" type="ORF">H9872_10590</name>
</gene>
<evidence type="ECO:0000256" key="1">
    <source>
        <dbReference type="SAM" id="Phobius"/>
    </source>
</evidence>
<proteinExistence type="predicted"/>
<evidence type="ECO:0000313" key="3">
    <source>
        <dbReference type="Proteomes" id="UP000824229"/>
    </source>
</evidence>
<feature type="transmembrane region" description="Helical" evidence="1">
    <location>
        <begin position="85"/>
        <end position="107"/>
    </location>
</feature>
<organism evidence="2 3">
    <name type="scientific">Candidatus Cellulosilyticum pullistercoris</name>
    <dbReference type="NCBI Taxonomy" id="2838521"/>
    <lineage>
        <taxon>Bacteria</taxon>
        <taxon>Bacillati</taxon>
        <taxon>Bacillota</taxon>
        <taxon>Clostridia</taxon>
        <taxon>Lachnospirales</taxon>
        <taxon>Cellulosilyticaceae</taxon>
        <taxon>Cellulosilyticum</taxon>
    </lineage>
</organism>
<feature type="transmembrane region" description="Helical" evidence="1">
    <location>
        <begin position="47"/>
        <end position="73"/>
    </location>
</feature>
<dbReference type="AlphaFoldDB" id="A0A9E2KEP1"/>
<evidence type="ECO:0000313" key="2">
    <source>
        <dbReference type="EMBL" id="MBU3805183.1"/>
    </source>
</evidence>
<reference evidence="2" key="1">
    <citation type="journal article" date="2021" name="PeerJ">
        <title>Extensive microbial diversity within the chicken gut microbiome revealed by metagenomics and culture.</title>
        <authorList>
            <person name="Gilroy R."/>
            <person name="Ravi A."/>
            <person name="Getino M."/>
            <person name="Pursley I."/>
            <person name="Horton D.L."/>
            <person name="Alikhan N.F."/>
            <person name="Baker D."/>
            <person name="Gharbi K."/>
            <person name="Hall N."/>
            <person name="Watson M."/>
            <person name="Adriaenssens E.M."/>
            <person name="Foster-Nyarko E."/>
            <person name="Jarju S."/>
            <person name="Secka A."/>
            <person name="Antonio M."/>
            <person name="Oren A."/>
            <person name="Chaudhuri R.R."/>
            <person name="La Ragione R."/>
            <person name="Hildebrand F."/>
            <person name="Pallen M.J."/>
        </authorList>
    </citation>
    <scope>NUCLEOTIDE SEQUENCE</scope>
    <source>
        <strain evidence="2">B5-657</strain>
    </source>
</reference>
<dbReference type="Proteomes" id="UP000824229">
    <property type="component" value="Unassembled WGS sequence"/>
</dbReference>
<comment type="caution">
    <text evidence="2">The sequence shown here is derived from an EMBL/GenBank/DDBJ whole genome shotgun (WGS) entry which is preliminary data.</text>
</comment>
<keyword evidence="1" id="KW-0812">Transmembrane</keyword>